<reference evidence="1 2" key="1">
    <citation type="submission" date="2022-05" db="EMBL/GenBank/DDBJ databases">
        <authorList>
            <consortium name="Genoscope - CEA"/>
            <person name="William W."/>
        </authorList>
    </citation>
    <scope>NUCLEOTIDE SEQUENCE [LARGE SCALE GENOMIC DNA]</scope>
</reference>
<accession>A0ABN8PYJ1</accession>
<dbReference type="Gene3D" id="2.60.120.10">
    <property type="entry name" value="Jelly Rolls"/>
    <property type="match status" value="1"/>
</dbReference>
<comment type="caution">
    <text evidence="1">The sequence shown here is derived from an EMBL/GenBank/DDBJ whole genome shotgun (WGS) entry which is preliminary data.</text>
</comment>
<dbReference type="Proteomes" id="UP001159405">
    <property type="component" value="Unassembled WGS sequence"/>
</dbReference>
<proteinExistence type="predicted"/>
<dbReference type="CDD" id="cd02208">
    <property type="entry name" value="cupin_RmlC-like"/>
    <property type="match status" value="1"/>
</dbReference>
<evidence type="ECO:0000313" key="2">
    <source>
        <dbReference type="Proteomes" id="UP001159405"/>
    </source>
</evidence>
<gene>
    <name evidence="1" type="ORF">PLOB_00049367</name>
</gene>
<name>A0ABN8PYJ1_9CNID</name>
<dbReference type="EMBL" id="CALNXK010000095">
    <property type="protein sequence ID" value="CAH3153033.1"/>
    <property type="molecule type" value="Genomic_DNA"/>
</dbReference>
<dbReference type="InterPro" id="IPR014710">
    <property type="entry name" value="RmlC-like_jellyroll"/>
</dbReference>
<dbReference type="InterPro" id="IPR011051">
    <property type="entry name" value="RmlC_Cupin_sf"/>
</dbReference>
<evidence type="ECO:0000313" key="1">
    <source>
        <dbReference type="EMBL" id="CAH3153033.1"/>
    </source>
</evidence>
<organism evidence="1 2">
    <name type="scientific">Porites lobata</name>
    <dbReference type="NCBI Taxonomy" id="104759"/>
    <lineage>
        <taxon>Eukaryota</taxon>
        <taxon>Metazoa</taxon>
        <taxon>Cnidaria</taxon>
        <taxon>Anthozoa</taxon>
        <taxon>Hexacorallia</taxon>
        <taxon>Scleractinia</taxon>
        <taxon>Fungiina</taxon>
        <taxon>Poritidae</taxon>
        <taxon>Porites</taxon>
    </lineage>
</organism>
<dbReference type="SUPFAM" id="SSF51182">
    <property type="entry name" value="RmlC-like cupins"/>
    <property type="match status" value="1"/>
</dbReference>
<protein>
    <submittedName>
        <fullName evidence="1">Uncharacterized protein</fullName>
    </submittedName>
</protein>
<sequence length="692" mass="79547">MAHINRENADNVDLPPEQQQPIATMFGRLSRDVVLFVLVSAATALLAQDKGEDGECHKDDPDCAIRHMGIAWQDLLSHVDLSAISKELLAAIAGGKSSAQKTLAMSLNQVIVMVATGAYWAKPCHMHPSDAEMSLLQGRFAFKLHTSSSLYVLDPGQKFFVPKWHSHAEKTYGVNPAVFLVVWSPIPENKSELTIYVSEKECDVNHLPAPKLPDLKQIQNTLMRPILPEEWSATVLLHPFSPRQSKYTEKDMMFTQLVIATLTYSSKQNLFYINVQGCSKGTWHYKMEHKHTYIKNGENWLKVDMGWDFPSRDWLGQKSTYVGNSPLNWMKEDEDMAWWKQRHNNSSNWFWFNKNGAPFRIMFGVPPPSISKGNRNNLAFFQMFSFSYIVNFEPVFMESEDIFKNQATLDIAGLKCENPYSFEVFNWSSHFKMSAMMVPVDFKSNPLPSVVFYRWDDTWNRKRQGRLQTTHMYYTYNANQGLVSTAALFGGWSDEHIQQDGYLLDSDTNAWTHRCERLMVDDMPIGQEPPWWPILGQAQIMAVIHKPLHSPPNWVSPLTGTNRTVAILGLLFPPHRPQYPDNTYLWTWYDYTEYSEGKGPARPITFMQSASTLHEGTSLALADYFDYFQLEEDVHRHTGYLEDTLKQTCPTIFLEPGFREETGRHRPQPAAFIPGLKPWHTKDDIKDYPDDF</sequence>
<keyword evidence="2" id="KW-1185">Reference proteome</keyword>